<evidence type="ECO:0000313" key="11">
    <source>
        <dbReference type="EMBL" id="MFC2966759.1"/>
    </source>
</evidence>
<protein>
    <recommendedName>
        <fullName evidence="9">Multidrug-efflux transporter</fullName>
    </recommendedName>
</protein>
<accession>A0ABV7ABU2</accession>
<feature type="transmembrane region" description="Helical" evidence="10">
    <location>
        <begin position="317"/>
        <end position="340"/>
    </location>
</feature>
<evidence type="ECO:0000313" key="12">
    <source>
        <dbReference type="Proteomes" id="UP001595443"/>
    </source>
</evidence>
<keyword evidence="6 10" id="KW-1133">Transmembrane helix</keyword>
<dbReference type="EMBL" id="JBHRSK010000002">
    <property type="protein sequence ID" value="MFC2966759.1"/>
    <property type="molecule type" value="Genomic_DNA"/>
</dbReference>
<evidence type="ECO:0000256" key="9">
    <source>
        <dbReference type="ARBA" id="ARBA00031636"/>
    </source>
</evidence>
<comment type="subcellular location">
    <subcellularLocation>
        <location evidence="1">Cell inner membrane</location>
        <topology evidence="1">Multi-pass membrane protein</topology>
    </subcellularLocation>
</comment>
<evidence type="ECO:0000256" key="7">
    <source>
        <dbReference type="ARBA" id="ARBA00023065"/>
    </source>
</evidence>
<evidence type="ECO:0000256" key="5">
    <source>
        <dbReference type="ARBA" id="ARBA00022692"/>
    </source>
</evidence>
<dbReference type="NCBIfam" id="TIGR00797">
    <property type="entry name" value="matE"/>
    <property type="match status" value="1"/>
</dbReference>
<dbReference type="Pfam" id="PF01554">
    <property type="entry name" value="MatE"/>
    <property type="match status" value="2"/>
</dbReference>
<feature type="transmembrane region" description="Helical" evidence="10">
    <location>
        <begin position="194"/>
        <end position="216"/>
    </location>
</feature>
<dbReference type="Proteomes" id="UP001595443">
    <property type="component" value="Unassembled WGS sequence"/>
</dbReference>
<dbReference type="CDD" id="cd13131">
    <property type="entry name" value="MATE_NorM_like"/>
    <property type="match status" value="1"/>
</dbReference>
<dbReference type="PANTHER" id="PTHR43298:SF2">
    <property type="entry name" value="FMN_FAD EXPORTER YEEO-RELATED"/>
    <property type="match status" value="1"/>
</dbReference>
<feature type="transmembrane region" description="Helical" evidence="10">
    <location>
        <begin position="425"/>
        <end position="444"/>
    </location>
</feature>
<feature type="transmembrane region" description="Helical" evidence="10">
    <location>
        <begin position="360"/>
        <end position="388"/>
    </location>
</feature>
<keyword evidence="5 10" id="KW-0812">Transmembrane</keyword>
<feature type="transmembrane region" description="Helical" evidence="10">
    <location>
        <begin position="400"/>
        <end position="419"/>
    </location>
</feature>
<keyword evidence="2" id="KW-0813">Transport</keyword>
<feature type="transmembrane region" description="Helical" evidence="10">
    <location>
        <begin position="161"/>
        <end position="182"/>
    </location>
</feature>
<evidence type="ECO:0000256" key="6">
    <source>
        <dbReference type="ARBA" id="ARBA00022989"/>
    </source>
</evidence>
<evidence type="ECO:0000256" key="3">
    <source>
        <dbReference type="ARBA" id="ARBA00022449"/>
    </source>
</evidence>
<dbReference type="PIRSF" id="PIRSF006603">
    <property type="entry name" value="DinF"/>
    <property type="match status" value="1"/>
</dbReference>
<keyword evidence="12" id="KW-1185">Reference proteome</keyword>
<feature type="transmembrane region" description="Helical" evidence="10">
    <location>
        <begin position="46"/>
        <end position="72"/>
    </location>
</feature>
<evidence type="ECO:0000256" key="10">
    <source>
        <dbReference type="SAM" id="Phobius"/>
    </source>
</evidence>
<keyword evidence="8 10" id="KW-0472">Membrane</keyword>
<dbReference type="InterPro" id="IPR048279">
    <property type="entry name" value="MdtK-like"/>
</dbReference>
<keyword evidence="4" id="KW-1003">Cell membrane</keyword>
<feature type="transmembrane region" description="Helical" evidence="10">
    <location>
        <begin position="132"/>
        <end position="149"/>
    </location>
</feature>
<dbReference type="RefSeq" id="WP_377831320.1">
    <property type="nucleotide sequence ID" value="NZ_JBHRSK010000002.1"/>
</dbReference>
<dbReference type="InterPro" id="IPR002528">
    <property type="entry name" value="MATE_fam"/>
</dbReference>
<dbReference type="PANTHER" id="PTHR43298">
    <property type="entry name" value="MULTIDRUG RESISTANCE PROTEIN NORM-RELATED"/>
    <property type="match status" value="1"/>
</dbReference>
<keyword evidence="3" id="KW-0050">Antiport</keyword>
<organism evidence="11 12">
    <name type="scientific">Acidimangrovimonas pyrenivorans</name>
    <dbReference type="NCBI Taxonomy" id="2030798"/>
    <lineage>
        <taxon>Bacteria</taxon>
        <taxon>Pseudomonadati</taxon>
        <taxon>Pseudomonadota</taxon>
        <taxon>Alphaproteobacteria</taxon>
        <taxon>Rhodobacterales</taxon>
        <taxon>Paracoccaceae</taxon>
        <taxon>Acidimangrovimonas</taxon>
    </lineage>
</organism>
<evidence type="ECO:0000256" key="1">
    <source>
        <dbReference type="ARBA" id="ARBA00004429"/>
    </source>
</evidence>
<reference evidence="12" key="1">
    <citation type="journal article" date="2019" name="Int. J. Syst. Evol. Microbiol.">
        <title>The Global Catalogue of Microorganisms (GCM) 10K type strain sequencing project: providing services to taxonomists for standard genome sequencing and annotation.</title>
        <authorList>
            <consortium name="The Broad Institute Genomics Platform"/>
            <consortium name="The Broad Institute Genome Sequencing Center for Infectious Disease"/>
            <person name="Wu L."/>
            <person name="Ma J."/>
        </authorList>
    </citation>
    <scope>NUCLEOTIDE SEQUENCE [LARGE SCALE GENOMIC DNA]</scope>
    <source>
        <strain evidence="12">KCTC 62192</strain>
    </source>
</reference>
<proteinExistence type="predicted"/>
<feature type="transmembrane region" description="Helical" evidence="10">
    <location>
        <begin position="93"/>
        <end position="112"/>
    </location>
</feature>
<sequence length="452" mass="48192">MADRMTYRAQAGAVLALGLPLVGSNLAQYLLNVTDTVMLGWYSVRALAAVTLGSSSFFIVLIVGAGFAKAVMPMVAEAASSDDRTEARRVTRMGLWLSILYAVAAMPLMWYSGPLLRLLGQKPEIAQLTQDYLRIAGWSLLPGLLVMVLRSFLAALERTRVVLLATLAGVALNAVLDWLLIFGHGGLPELGVQGAAIATLGTHLLTLAIAALYAALQPELRPYQLFTRFWRADWPAFGQVFRLGWPMGLTSLAEGGLFQASALMMGWIGTVQLAAHGIALEIVALTFMVHLGLSNAATIRGGRARGRGDARGLRDGAAVAVGLSALFALVAVATIVAFPHQLLGLFINPDDPLKPQLLDYGTRFVLVAALFQFADATQVMALGLLAALKDTRGPMVQAAVSYWLIGIPASYALAFPLGLGGVGLWLGLTLGLTLAAVLMMTRFWRKAPRVEV</sequence>
<evidence type="ECO:0000256" key="4">
    <source>
        <dbReference type="ARBA" id="ARBA00022475"/>
    </source>
</evidence>
<keyword evidence="7" id="KW-0406">Ion transport</keyword>
<dbReference type="InterPro" id="IPR050222">
    <property type="entry name" value="MATE_MdtK"/>
</dbReference>
<evidence type="ECO:0000256" key="2">
    <source>
        <dbReference type="ARBA" id="ARBA00022448"/>
    </source>
</evidence>
<feature type="transmembrane region" description="Helical" evidence="10">
    <location>
        <begin position="274"/>
        <end position="296"/>
    </location>
</feature>
<name>A0ABV7ABU2_9RHOB</name>
<evidence type="ECO:0000256" key="8">
    <source>
        <dbReference type="ARBA" id="ARBA00023136"/>
    </source>
</evidence>
<gene>
    <name evidence="11" type="ORF">ACFOES_01505</name>
</gene>
<comment type="caution">
    <text evidence="11">The sequence shown here is derived from an EMBL/GenBank/DDBJ whole genome shotgun (WGS) entry which is preliminary data.</text>
</comment>